<organism evidence="9 10">
    <name type="scientific">Hymenolepis diminuta</name>
    <name type="common">Rat tapeworm</name>
    <dbReference type="NCBI Taxonomy" id="6216"/>
    <lineage>
        <taxon>Eukaryota</taxon>
        <taxon>Metazoa</taxon>
        <taxon>Spiralia</taxon>
        <taxon>Lophotrochozoa</taxon>
        <taxon>Platyhelminthes</taxon>
        <taxon>Cestoda</taxon>
        <taxon>Eucestoda</taxon>
        <taxon>Cyclophyllidea</taxon>
        <taxon>Hymenolepididae</taxon>
        <taxon>Hymenolepis</taxon>
    </lineage>
</organism>
<feature type="region of interest" description="Disordered" evidence="7">
    <location>
        <begin position="128"/>
        <end position="163"/>
    </location>
</feature>
<gene>
    <name evidence="9" type="ORF">WMSIL1_LOCUS1152</name>
</gene>
<dbReference type="Gene3D" id="3.20.20.120">
    <property type="entry name" value="Enolase-like C-terminal domain"/>
    <property type="match status" value="1"/>
</dbReference>
<evidence type="ECO:0000256" key="3">
    <source>
        <dbReference type="ARBA" id="ARBA00012058"/>
    </source>
</evidence>
<evidence type="ECO:0000313" key="9">
    <source>
        <dbReference type="EMBL" id="VUZ40012.1"/>
    </source>
</evidence>
<sequence>MANIPEPKVQSITYPQVRIKEMMKLFATLEKCIQATRLFLKPGANCVFRRSYESGRERVGTFRTDGHIDTYYLFEMDCPTCGDTKGDATNASKRQRILFAKIPYYGHKEKSRGPGYMSISRIQREIPGRGVNESKVGKSTRSDAAEENHAEQEEEESSRSKNEQLIPSVLLKPAIPLATILSAISIAFNIGIIESNFSISQQYYLRSHITTLTSFINDLKQRYETEPVRRTSEEIAKSNSPAIPQLVIISGNHDKCKLIKEIAIFPTAVGENLKMLLEMIPKLRTEKIGAANFDRIEQALQFVIQFLKDRKLDACFSISIECQPYAAYNEKRGKYELSKGSFKTADEMVDIYLSLTRSYPQIKRIVDPFRTEESKAWMKLNESLKSLEGDSQVEIGSSTYSWKVESGYRLSSAPAISTMMSFMSSPPGKINDDDRLQPFLASSITSFNGVIEPQTECIVLKDIAGAMIWIKDKQKKKIQFNLPQIYTTLQEAILTLAMAIAFGADVINFGRVDDLSTECRLSEWIDTVYSSDS</sequence>
<dbReference type="GO" id="GO:0006096">
    <property type="term" value="P:glycolytic process"/>
    <property type="evidence" value="ECO:0007669"/>
    <property type="project" value="UniProtKB-UniPathway"/>
</dbReference>
<feature type="compositionally biased region" description="Basic and acidic residues" evidence="7">
    <location>
        <begin position="140"/>
        <end position="162"/>
    </location>
</feature>
<dbReference type="GO" id="GO:0000015">
    <property type="term" value="C:phosphopyruvate hydratase complex"/>
    <property type="evidence" value="ECO:0007669"/>
    <property type="project" value="InterPro"/>
</dbReference>
<dbReference type="InterPro" id="IPR000941">
    <property type="entry name" value="Enolase"/>
</dbReference>
<comment type="similarity">
    <text evidence="2">Belongs to the enolase family.</text>
</comment>
<dbReference type="EC" id="4.2.1.11" evidence="3"/>
<keyword evidence="10" id="KW-1185">Reference proteome</keyword>
<dbReference type="EMBL" id="CABIJS010000024">
    <property type="protein sequence ID" value="VUZ40012.1"/>
    <property type="molecule type" value="Genomic_DNA"/>
</dbReference>
<dbReference type="UniPathway" id="UPA00109">
    <property type="reaction ID" value="UER00187"/>
</dbReference>
<comment type="pathway">
    <text evidence="1">Carbohydrate degradation; glycolysis; pyruvate from D-glyceraldehyde 3-phosphate: step 4/5.</text>
</comment>
<dbReference type="InterPro" id="IPR020810">
    <property type="entry name" value="Enolase_C"/>
</dbReference>
<dbReference type="SUPFAM" id="SSF51604">
    <property type="entry name" value="Enolase C-terminal domain-like"/>
    <property type="match status" value="1"/>
</dbReference>
<evidence type="ECO:0000256" key="4">
    <source>
        <dbReference type="ARBA" id="ARBA00023152"/>
    </source>
</evidence>
<name>A0A564XYE2_HYMDI</name>
<proteinExistence type="inferred from homology"/>
<accession>A0A564XYE2</accession>
<dbReference type="PANTHER" id="PTHR11902:SF30">
    <property type="entry name" value="ENOLASE 4"/>
    <property type="match status" value="1"/>
</dbReference>
<evidence type="ECO:0000256" key="2">
    <source>
        <dbReference type="ARBA" id="ARBA00009604"/>
    </source>
</evidence>
<dbReference type="SMART" id="SM01192">
    <property type="entry name" value="Enolase_C"/>
    <property type="match status" value="1"/>
</dbReference>
<dbReference type="GO" id="GO:0000287">
    <property type="term" value="F:magnesium ion binding"/>
    <property type="evidence" value="ECO:0007669"/>
    <property type="project" value="InterPro"/>
</dbReference>
<evidence type="ECO:0000259" key="8">
    <source>
        <dbReference type="SMART" id="SM01192"/>
    </source>
</evidence>
<evidence type="ECO:0000256" key="6">
    <source>
        <dbReference type="ARBA" id="ARBA00031125"/>
    </source>
</evidence>
<evidence type="ECO:0000256" key="5">
    <source>
        <dbReference type="ARBA" id="ARBA00023239"/>
    </source>
</evidence>
<protein>
    <recommendedName>
        <fullName evidence="3">phosphopyruvate hydratase</fullName>
        <ecNumber evidence="3">4.2.1.11</ecNumber>
    </recommendedName>
    <alternativeName>
        <fullName evidence="6">2-phospho-D-glycerate hydro-lyase</fullName>
    </alternativeName>
</protein>
<dbReference type="Proteomes" id="UP000321570">
    <property type="component" value="Unassembled WGS sequence"/>
</dbReference>
<reference evidence="9 10" key="1">
    <citation type="submission" date="2019-07" db="EMBL/GenBank/DDBJ databases">
        <authorList>
            <person name="Jastrzebski P J."/>
            <person name="Paukszto L."/>
            <person name="Jastrzebski P J."/>
        </authorList>
    </citation>
    <scope>NUCLEOTIDE SEQUENCE [LARGE SCALE GENOMIC DNA]</scope>
    <source>
        <strain evidence="9 10">WMS-il1</strain>
    </source>
</reference>
<keyword evidence="5" id="KW-0456">Lyase</keyword>
<dbReference type="AlphaFoldDB" id="A0A564XYE2"/>
<evidence type="ECO:0000256" key="7">
    <source>
        <dbReference type="SAM" id="MobiDB-lite"/>
    </source>
</evidence>
<evidence type="ECO:0000313" key="10">
    <source>
        <dbReference type="Proteomes" id="UP000321570"/>
    </source>
</evidence>
<dbReference type="InterPro" id="IPR036849">
    <property type="entry name" value="Enolase-like_C_sf"/>
</dbReference>
<keyword evidence="4" id="KW-0324">Glycolysis</keyword>
<dbReference type="PANTHER" id="PTHR11902">
    <property type="entry name" value="ENOLASE"/>
    <property type="match status" value="1"/>
</dbReference>
<feature type="domain" description="Enolase C-terminal TIM barrel" evidence="8">
    <location>
        <begin position="238"/>
        <end position="438"/>
    </location>
</feature>
<dbReference type="GO" id="GO:0004634">
    <property type="term" value="F:phosphopyruvate hydratase activity"/>
    <property type="evidence" value="ECO:0007669"/>
    <property type="project" value="UniProtKB-EC"/>
</dbReference>
<dbReference type="Pfam" id="PF00113">
    <property type="entry name" value="Enolase_C"/>
    <property type="match status" value="1"/>
</dbReference>
<evidence type="ECO:0000256" key="1">
    <source>
        <dbReference type="ARBA" id="ARBA00005031"/>
    </source>
</evidence>